<accession>A0A3N0YQ02</accession>
<organism evidence="1 2">
    <name type="scientific">Anabarilius grahami</name>
    <name type="common">Kanglang fish</name>
    <name type="synonym">Barilius grahami</name>
    <dbReference type="NCBI Taxonomy" id="495550"/>
    <lineage>
        <taxon>Eukaryota</taxon>
        <taxon>Metazoa</taxon>
        <taxon>Chordata</taxon>
        <taxon>Craniata</taxon>
        <taxon>Vertebrata</taxon>
        <taxon>Euteleostomi</taxon>
        <taxon>Actinopterygii</taxon>
        <taxon>Neopterygii</taxon>
        <taxon>Teleostei</taxon>
        <taxon>Ostariophysi</taxon>
        <taxon>Cypriniformes</taxon>
        <taxon>Xenocyprididae</taxon>
        <taxon>Xenocypridinae</taxon>
        <taxon>Xenocypridinae incertae sedis</taxon>
        <taxon>Anabarilius</taxon>
    </lineage>
</organism>
<reference evidence="1 2" key="1">
    <citation type="submission" date="2018-10" db="EMBL/GenBank/DDBJ databases">
        <title>Genome assembly for a Yunnan-Guizhou Plateau 3E fish, Anabarilius grahami (Regan), and its evolutionary and genetic applications.</title>
        <authorList>
            <person name="Jiang W."/>
        </authorList>
    </citation>
    <scope>NUCLEOTIDE SEQUENCE [LARGE SCALE GENOMIC DNA]</scope>
    <source>
        <strain evidence="1">AG-KIZ</strain>
        <tissue evidence="1">Muscle</tissue>
    </source>
</reference>
<dbReference type="AlphaFoldDB" id="A0A3N0YQ02"/>
<keyword evidence="2" id="KW-1185">Reference proteome</keyword>
<evidence type="ECO:0000313" key="1">
    <source>
        <dbReference type="EMBL" id="ROL48286.1"/>
    </source>
</evidence>
<comment type="caution">
    <text evidence="1">The sequence shown here is derived from an EMBL/GenBank/DDBJ whole genome shotgun (WGS) entry which is preliminary data.</text>
</comment>
<sequence length="124" mass="13509">MVRRCRWSDGMIRLGFPPVCSCRLIGNGMSFPDSVTELSTAFQDDRKSPVEISQWQGSAALSAATSLTARIPSAAIVIQESVPSPPLVPASFVPHLSCEFCGCLTDFPAACERQRRLAVNPHRF</sequence>
<dbReference type="EMBL" id="RJVU01031169">
    <property type="protein sequence ID" value="ROL48286.1"/>
    <property type="molecule type" value="Genomic_DNA"/>
</dbReference>
<dbReference type="Proteomes" id="UP000281406">
    <property type="component" value="Unassembled WGS sequence"/>
</dbReference>
<name>A0A3N0YQ02_ANAGA</name>
<gene>
    <name evidence="1" type="ORF">DPX16_5680</name>
</gene>
<protein>
    <submittedName>
        <fullName evidence="1">Uncharacterized protein</fullName>
    </submittedName>
</protein>
<proteinExistence type="predicted"/>
<evidence type="ECO:0000313" key="2">
    <source>
        <dbReference type="Proteomes" id="UP000281406"/>
    </source>
</evidence>